<reference evidence="1 2" key="1">
    <citation type="submission" date="2018-11" db="EMBL/GenBank/DDBJ databases">
        <authorList>
            <consortium name="Pathogen Informatics"/>
        </authorList>
    </citation>
    <scope>NUCLEOTIDE SEQUENCE [LARGE SCALE GENOMIC DNA]</scope>
</reference>
<dbReference type="EMBL" id="UYYB01136938">
    <property type="protein sequence ID" value="VDM85166.1"/>
    <property type="molecule type" value="Genomic_DNA"/>
</dbReference>
<gene>
    <name evidence="1" type="ORF">SVUK_LOCUS20164</name>
</gene>
<proteinExistence type="predicted"/>
<keyword evidence="2" id="KW-1185">Reference proteome</keyword>
<protein>
    <submittedName>
        <fullName evidence="1">Uncharacterized protein</fullName>
    </submittedName>
</protein>
<dbReference type="Proteomes" id="UP000270094">
    <property type="component" value="Unassembled WGS sequence"/>
</dbReference>
<evidence type="ECO:0000313" key="2">
    <source>
        <dbReference type="Proteomes" id="UP000270094"/>
    </source>
</evidence>
<evidence type="ECO:0000313" key="1">
    <source>
        <dbReference type="EMBL" id="VDM85166.1"/>
    </source>
</evidence>
<accession>A0A3P7JP28</accession>
<name>A0A3P7JP28_STRVU</name>
<organism evidence="1 2">
    <name type="scientific">Strongylus vulgaris</name>
    <name type="common">Blood worm</name>
    <dbReference type="NCBI Taxonomy" id="40348"/>
    <lineage>
        <taxon>Eukaryota</taxon>
        <taxon>Metazoa</taxon>
        <taxon>Ecdysozoa</taxon>
        <taxon>Nematoda</taxon>
        <taxon>Chromadorea</taxon>
        <taxon>Rhabditida</taxon>
        <taxon>Rhabditina</taxon>
        <taxon>Rhabditomorpha</taxon>
        <taxon>Strongyloidea</taxon>
        <taxon>Strongylidae</taxon>
        <taxon>Strongylus</taxon>
    </lineage>
</organism>
<dbReference type="AlphaFoldDB" id="A0A3P7JP28"/>
<sequence>MVSSIGLFRIRGTLTGERTDCSVSCEEATSATSKHTWLLVFQNFEFIKYTAALLSINEFCIPLCIIHSIR</sequence>